<feature type="binding site" evidence="15">
    <location>
        <position position="71"/>
    </location>
    <ligand>
        <name>Mg(2+)</name>
        <dbReference type="ChEBI" id="CHEBI:18420"/>
    </ligand>
</feature>
<evidence type="ECO:0000256" key="15">
    <source>
        <dbReference type="PIRSR" id="PIRSR017818-3"/>
    </source>
</evidence>
<dbReference type="Proteomes" id="UP000254601">
    <property type="component" value="Unassembled WGS sequence"/>
</dbReference>
<sequence length="244" mass="27458">MQKSLAYLVLTTALITTCGISNAKGPKVPYDHPGMTENDQAHEAEVNWVSVDDIKKSLEGKAPTKVGLDIDDTALVSSQCFYYGKNKWSPDSHDYLHNQDFWDYVADDCDLSSIPKESTKKLIEMHQNRGDQIIFITGRTPSRNYDGKSLDGLGKILEKTFNIKNMQPVIYTRDIVKEPFKYDKSPYIKQEGITIFYGDSDSDIHAAREVGARGIRVIRPAVSTNKPLPLNGGYGEEVVRDSWY</sequence>
<feature type="active site" description="Proton donor" evidence="13">
    <location>
        <position position="71"/>
    </location>
</feature>
<feature type="signal peptide" evidence="16">
    <location>
        <begin position="1"/>
        <end position="23"/>
    </location>
</feature>
<evidence type="ECO:0000256" key="8">
    <source>
        <dbReference type="ARBA" id="ARBA00022729"/>
    </source>
</evidence>
<comment type="cofactor">
    <cofactor evidence="12 15">
        <name>Mg(2+)</name>
        <dbReference type="ChEBI" id="CHEBI:18420"/>
    </cofactor>
    <text evidence="12 15">Binds 1 Mg(2+) ion per subunit.</text>
</comment>
<feature type="binding site" evidence="15">
    <location>
        <position position="69"/>
    </location>
    <ligand>
        <name>Mg(2+)</name>
        <dbReference type="ChEBI" id="CHEBI:18420"/>
    </ligand>
</feature>
<dbReference type="GO" id="GO:0030288">
    <property type="term" value="C:outer membrane-bounded periplasmic space"/>
    <property type="evidence" value="ECO:0007669"/>
    <property type="project" value="InterPro"/>
</dbReference>
<keyword evidence="7 12" id="KW-0479">Metal-binding</keyword>
<dbReference type="OrthoDB" id="2234478at2"/>
<organism evidence="17 18">
    <name type="scientific">Suttonella ornithocola</name>
    <dbReference type="NCBI Taxonomy" id="279832"/>
    <lineage>
        <taxon>Bacteria</taxon>
        <taxon>Pseudomonadati</taxon>
        <taxon>Pseudomonadota</taxon>
        <taxon>Gammaproteobacteria</taxon>
        <taxon>Cardiobacteriales</taxon>
        <taxon>Cardiobacteriaceae</taxon>
        <taxon>Suttonella</taxon>
    </lineage>
</organism>
<dbReference type="GO" id="GO:0003993">
    <property type="term" value="F:acid phosphatase activity"/>
    <property type="evidence" value="ECO:0007669"/>
    <property type="project" value="UniProtKB-EC"/>
</dbReference>
<keyword evidence="11 12" id="KW-0460">Magnesium</keyword>
<accession>A0A380MNS2</accession>
<evidence type="ECO:0000313" key="18">
    <source>
        <dbReference type="Proteomes" id="UP000254601"/>
    </source>
</evidence>
<dbReference type="SFLD" id="SFLDS00003">
    <property type="entry name" value="Haloacid_Dehalogenase"/>
    <property type="match status" value="1"/>
</dbReference>
<evidence type="ECO:0000256" key="10">
    <source>
        <dbReference type="ARBA" id="ARBA00022801"/>
    </source>
</evidence>
<evidence type="ECO:0000256" key="13">
    <source>
        <dbReference type="PIRSR" id="PIRSR017818-1"/>
    </source>
</evidence>
<feature type="binding site" evidence="14">
    <location>
        <begin position="137"/>
        <end position="138"/>
    </location>
    <ligand>
        <name>substrate</name>
    </ligand>
</feature>
<reference evidence="17 18" key="1">
    <citation type="submission" date="2018-06" db="EMBL/GenBank/DDBJ databases">
        <authorList>
            <consortium name="Pathogen Informatics"/>
            <person name="Doyle S."/>
        </authorList>
    </citation>
    <scope>NUCLEOTIDE SEQUENCE [LARGE SCALE GENOMIC DNA]</scope>
    <source>
        <strain evidence="17 18">NCTC13337</strain>
    </source>
</reference>
<dbReference type="GO" id="GO:0046872">
    <property type="term" value="F:metal ion binding"/>
    <property type="evidence" value="ECO:0007669"/>
    <property type="project" value="UniProtKB-KW"/>
</dbReference>
<evidence type="ECO:0000256" key="11">
    <source>
        <dbReference type="ARBA" id="ARBA00022842"/>
    </source>
</evidence>
<evidence type="ECO:0000256" key="6">
    <source>
        <dbReference type="ARBA" id="ARBA00022113"/>
    </source>
</evidence>
<dbReference type="EC" id="3.1.3.2" evidence="5 12"/>
<comment type="catalytic activity">
    <reaction evidence="1 12">
        <text>a phosphate monoester + H2O = an alcohol + phosphate</text>
        <dbReference type="Rhea" id="RHEA:15017"/>
        <dbReference type="ChEBI" id="CHEBI:15377"/>
        <dbReference type="ChEBI" id="CHEBI:30879"/>
        <dbReference type="ChEBI" id="CHEBI:43474"/>
        <dbReference type="ChEBI" id="CHEBI:67140"/>
        <dbReference type="EC" id="3.1.3.2"/>
    </reaction>
</comment>
<dbReference type="PIRSF" id="PIRSF017818">
    <property type="entry name" value="Acid_Ptase_B"/>
    <property type="match status" value="1"/>
</dbReference>
<evidence type="ECO:0000256" key="1">
    <source>
        <dbReference type="ARBA" id="ARBA00000032"/>
    </source>
</evidence>
<evidence type="ECO:0000256" key="9">
    <source>
        <dbReference type="ARBA" id="ARBA00022764"/>
    </source>
</evidence>
<feature type="binding site" evidence="15">
    <location>
        <position position="199"/>
    </location>
    <ligand>
        <name>Mg(2+)</name>
        <dbReference type="ChEBI" id="CHEBI:18420"/>
    </ligand>
</feature>
<proteinExistence type="inferred from homology"/>
<dbReference type="InterPro" id="IPR010025">
    <property type="entry name" value="HAD-SF_ppase_IIIB_AphA"/>
</dbReference>
<keyword evidence="10 12" id="KW-0378">Hydrolase</keyword>
<comment type="subunit">
    <text evidence="4 12">Homotetramer.</text>
</comment>
<evidence type="ECO:0000256" key="16">
    <source>
        <dbReference type="SAM" id="SignalP"/>
    </source>
</evidence>
<dbReference type="EMBL" id="UHIC01000001">
    <property type="protein sequence ID" value="SUO93908.1"/>
    <property type="molecule type" value="Genomic_DNA"/>
</dbReference>
<dbReference type="InterPro" id="IPR023214">
    <property type="entry name" value="HAD_sf"/>
</dbReference>
<protein>
    <recommendedName>
        <fullName evidence="6 12">Class B acid phosphatase</fullName>
        <ecNumber evidence="5 12">3.1.3.2</ecNumber>
    </recommendedName>
</protein>
<evidence type="ECO:0000256" key="14">
    <source>
        <dbReference type="PIRSR" id="PIRSR017818-2"/>
    </source>
</evidence>
<dbReference type="AlphaFoldDB" id="A0A380MNS2"/>
<feature type="chain" id="PRO_5016929864" description="Class B acid phosphatase" evidence="16">
    <location>
        <begin position="24"/>
        <end position="244"/>
    </location>
</feature>
<dbReference type="NCBIfam" id="TIGR01672">
    <property type="entry name" value="AphA"/>
    <property type="match status" value="1"/>
</dbReference>
<gene>
    <name evidence="17" type="primary">aphA</name>
    <name evidence="17" type="ORF">NCTC13337_00459</name>
</gene>
<dbReference type="Gene3D" id="3.40.50.1000">
    <property type="entry name" value="HAD superfamily/HAD-like"/>
    <property type="match status" value="1"/>
</dbReference>
<dbReference type="Pfam" id="PF03767">
    <property type="entry name" value="Acid_phosphat_B"/>
    <property type="match status" value="1"/>
</dbReference>
<comment type="subcellular location">
    <subcellularLocation>
        <location evidence="2 12">Periplasm</location>
    </subcellularLocation>
</comment>
<keyword evidence="8 16" id="KW-0732">Signal</keyword>
<feature type="active site" description="Nucleophile" evidence="13">
    <location>
        <position position="69"/>
    </location>
</feature>
<evidence type="ECO:0000256" key="12">
    <source>
        <dbReference type="PIRNR" id="PIRNR017818"/>
    </source>
</evidence>
<feature type="binding site" evidence="14">
    <location>
        <position position="184"/>
    </location>
    <ligand>
        <name>substrate</name>
    </ligand>
</feature>
<evidence type="ECO:0000256" key="5">
    <source>
        <dbReference type="ARBA" id="ARBA00012646"/>
    </source>
</evidence>
<dbReference type="RefSeq" id="WP_072576446.1">
    <property type="nucleotide sequence ID" value="NZ_LWHB01000073.1"/>
</dbReference>
<evidence type="ECO:0000256" key="3">
    <source>
        <dbReference type="ARBA" id="ARBA00007752"/>
    </source>
</evidence>
<evidence type="ECO:0000256" key="4">
    <source>
        <dbReference type="ARBA" id="ARBA00011881"/>
    </source>
</evidence>
<comment type="similarity">
    <text evidence="3 12">Belongs to the class B bacterial acid phosphatase family.</text>
</comment>
<name>A0A380MNS2_9GAMM</name>
<dbReference type="SUPFAM" id="SSF56784">
    <property type="entry name" value="HAD-like"/>
    <property type="match status" value="1"/>
</dbReference>
<dbReference type="InterPro" id="IPR005519">
    <property type="entry name" value="Acid_phosphat_B-like"/>
</dbReference>
<dbReference type="InterPro" id="IPR036412">
    <property type="entry name" value="HAD-like_sf"/>
</dbReference>
<keyword evidence="18" id="KW-1185">Reference proteome</keyword>
<dbReference type="SFLD" id="SFLDG01127">
    <property type="entry name" value="C1.3:_Acid_Phosphatase_Like"/>
    <property type="match status" value="1"/>
</dbReference>
<evidence type="ECO:0000256" key="7">
    <source>
        <dbReference type="ARBA" id="ARBA00022723"/>
    </source>
</evidence>
<evidence type="ECO:0000313" key="17">
    <source>
        <dbReference type="EMBL" id="SUO93908.1"/>
    </source>
</evidence>
<keyword evidence="9 12" id="KW-0574">Periplasm</keyword>
<evidence type="ECO:0000256" key="2">
    <source>
        <dbReference type="ARBA" id="ARBA00004418"/>
    </source>
</evidence>